<comment type="catalytic activity">
    <reaction evidence="16">
        <text>L-threonyl-[protein] + ATP = O-phospho-L-threonyl-[protein] + ADP + H(+)</text>
        <dbReference type="Rhea" id="RHEA:46608"/>
        <dbReference type="Rhea" id="RHEA-COMP:11060"/>
        <dbReference type="Rhea" id="RHEA-COMP:11605"/>
        <dbReference type="ChEBI" id="CHEBI:15378"/>
        <dbReference type="ChEBI" id="CHEBI:30013"/>
        <dbReference type="ChEBI" id="CHEBI:30616"/>
        <dbReference type="ChEBI" id="CHEBI:61977"/>
        <dbReference type="ChEBI" id="CHEBI:456216"/>
        <dbReference type="EC" id="2.7.11.1"/>
    </reaction>
</comment>
<keyword evidence="3" id="KW-0723">Serine/threonine-protein kinase</keyword>
<keyword evidence="6" id="KW-0812">Transmembrane</keyword>
<evidence type="ECO:0000256" key="11">
    <source>
        <dbReference type="ARBA" id="ARBA00022989"/>
    </source>
</evidence>
<evidence type="ECO:0000256" key="17">
    <source>
        <dbReference type="ARBA" id="ARBA00048679"/>
    </source>
</evidence>
<evidence type="ECO:0000256" key="2">
    <source>
        <dbReference type="ARBA" id="ARBA00012513"/>
    </source>
</evidence>
<dbReference type="InterPro" id="IPR017441">
    <property type="entry name" value="Protein_kinase_ATP_BS"/>
</dbReference>
<dbReference type="GO" id="GO:0004674">
    <property type="term" value="F:protein serine/threonine kinase activity"/>
    <property type="evidence" value="ECO:0007669"/>
    <property type="project" value="UniProtKB-KW"/>
</dbReference>
<dbReference type="AlphaFoldDB" id="A0A022RIJ4"/>
<keyword evidence="10 18" id="KW-0067">ATP-binding</keyword>
<keyword evidence="12" id="KW-0472">Membrane</keyword>
<evidence type="ECO:0000256" key="9">
    <source>
        <dbReference type="ARBA" id="ARBA00022777"/>
    </source>
</evidence>
<dbReference type="InterPro" id="IPR045874">
    <property type="entry name" value="LRK10/LRL21-25-like"/>
</dbReference>
<evidence type="ECO:0000256" key="16">
    <source>
        <dbReference type="ARBA" id="ARBA00047899"/>
    </source>
</evidence>
<keyword evidence="11" id="KW-1133">Transmembrane helix</keyword>
<dbReference type="InterPro" id="IPR011009">
    <property type="entry name" value="Kinase-like_dom_sf"/>
</dbReference>
<evidence type="ECO:0000313" key="21">
    <source>
        <dbReference type="EMBL" id="EYU40252.1"/>
    </source>
</evidence>
<dbReference type="CDD" id="cd14066">
    <property type="entry name" value="STKc_IRAK"/>
    <property type="match status" value="1"/>
</dbReference>
<dbReference type="SUPFAM" id="SSF56112">
    <property type="entry name" value="Protein kinase-like (PK-like)"/>
    <property type="match status" value="1"/>
</dbReference>
<dbReference type="InterPro" id="IPR008271">
    <property type="entry name" value="Ser/Thr_kinase_AS"/>
</dbReference>
<dbReference type="Pfam" id="PF13947">
    <property type="entry name" value="GUB_WAK_bind"/>
    <property type="match status" value="1"/>
</dbReference>
<dbReference type="PROSITE" id="PS00107">
    <property type="entry name" value="PROTEIN_KINASE_ATP"/>
    <property type="match status" value="1"/>
</dbReference>
<dbReference type="FunFam" id="1.10.510.10:FF:000590">
    <property type="entry name" value="PR5-like receptor kinase"/>
    <property type="match status" value="1"/>
</dbReference>
<evidence type="ECO:0000256" key="3">
    <source>
        <dbReference type="ARBA" id="ARBA00022527"/>
    </source>
</evidence>
<dbReference type="eggNOG" id="KOG1187">
    <property type="taxonomic scope" value="Eukaryota"/>
</dbReference>
<evidence type="ECO:0000256" key="13">
    <source>
        <dbReference type="ARBA" id="ARBA00023157"/>
    </source>
</evidence>
<dbReference type="InterPro" id="IPR000719">
    <property type="entry name" value="Prot_kinase_dom"/>
</dbReference>
<dbReference type="GO" id="GO:0016020">
    <property type="term" value="C:membrane"/>
    <property type="evidence" value="ECO:0007669"/>
    <property type="project" value="UniProtKB-SubCell"/>
</dbReference>
<comment type="subcellular location">
    <subcellularLocation>
        <location evidence="1">Membrane</location>
        <topology evidence="1">Single-pass type I membrane protein</topology>
    </subcellularLocation>
</comment>
<evidence type="ECO:0000256" key="8">
    <source>
        <dbReference type="ARBA" id="ARBA00022741"/>
    </source>
</evidence>
<dbReference type="Gene3D" id="3.30.200.20">
    <property type="entry name" value="Phosphorylase Kinase, domain 1"/>
    <property type="match status" value="1"/>
</dbReference>
<feature type="binding site" evidence="18">
    <location>
        <position position="266"/>
    </location>
    <ligand>
        <name>ATP</name>
        <dbReference type="ChEBI" id="CHEBI:30616"/>
    </ligand>
</feature>
<dbReference type="EMBL" id="KI630412">
    <property type="protein sequence ID" value="EYU40252.1"/>
    <property type="molecule type" value="Genomic_DNA"/>
</dbReference>
<dbReference type="Gene3D" id="1.10.510.10">
    <property type="entry name" value="Transferase(Phosphotransferase) domain 1"/>
    <property type="match status" value="1"/>
</dbReference>
<evidence type="ECO:0000313" key="22">
    <source>
        <dbReference type="Proteomes" id="UP000030748"/>
    </source>
</evidence>
<feature type="chain" id="PRO_5001507682" description="non-specific serine/threonine protein kinase" evidence="19">
    <location>
        <begin position="20"/>
        <end position="545"/>
    </location>
</feature>
<dbReference type="Pfam" id="PF00069">
    <property type="entry name" value="Pkinase"/>
    <property type="match status" value="1"/>
</dbReference>
<sequence>MSFFVYFLLFLPLVVLVLGTDDDCMPTSCRKHGPTIQFPFRRKNQQPERCGYPGFDLFCDYKNDTVLVLPFSVNVIVKKINYASQRVDVYDQEQCFPQKLPHLNLSASPFHFLIKFLENCTLFNCSDPPVRDFRTLIPCLGDSTYQSYAVHSKMPLESLPLTSCTKTYELKSFPWELIRENDFSLGWSEPACTKSFVYLYIRVRIYRENRTMIGKFLRDYKALKPSRFSYSDIKRITHQFNEKLGEGGYGIVYKGKLNNEIDVAVKVLNNSKGNGEEFVNEVSTIGRIHHVNIVRLLGFCADGFRRALVYEFLPNGSLEKSIFQAGSNRITLDWEKLKDIALGIAKGIEYLHEGCDQQILHFDIKPQNVLLDHNLNPKICDFGLAKLCSKEQSAVTMTAARGTMGYIAPEVLSRTFGRVSYKSDVYSFGMLLLEMVGGRKNEDHNVNNTSQVYFPQWIYNHINAEDNPMWAQIDEEGNSIARKLSIVGLWCIQWCPTDRPSMKVVVQMLEGECDDLTMPPNPFPATTNPIDGKHYQTQMSIILEE</sequence>
<evidence type="ECO:0000256" key="12">
    <source>
        <dbReference type="ARBA" id="ARBA00023136"/>
    </source>
</evidence>
<evidence type="ECO:0000256" key="10">
    <source>
        <dbReference type="ARBA" id="ARBA00022840"/>
    </source>
</evidence>
<evidence type="ECO:0000256" key="14">
    <source>
        <dbReference type="ARBA" id="ARBA00023170"/>
    </source>
</evidence>
<name>A0A022RIJ4_ERYGU</name>
<organism evidence="21 22">
    <name type="scientific">Erythranthe guttata</name>
    <name type="common">Yellow monkey flower</name>
    <name type="synonym">Mimulus guttatus</name>
    <dbReference type="NCBI Taxonomy" id="4155"/>
    <lineage>
        <taxon>Eukaryota</taxon>
        <taxon>Viridiplantae</taxon>
        <taxon>Streptophyta</taxon>
        <taxon>Embryophyta</taxon>
        <taxon>Tracheophyta</taxon>
        <taxon>Spermatophyta</taxon>
        <taxon>Magnoliopsida</taxon>
        <taxon>eudicotyledons</taxon>
        <taxon>Gunneridae</taxon>
        <taxon>Pentapetalae</taxon>
        <taxon>asterids</taxon>
        <taxon>lamiids</taxon>
        <taxon>Lamiales</taxon>
        <taxon>Phrymaceae</taxon>
        <taxon>Erythranthe</taxon>
    </lineage>
</organism>
<dbReference type="SMART" id="SM00220">
    <property type="entry name" value="S_TKc"/>
    <property type="match status" value="1"/>
</dbReference>
<reference evidence="21 22" key="1">
    <citation type="journal article" date="2013" name="Proc. Natl. Acad. Sci. U.S.A.">
        <title>Fine-scale variation in meiotic recombination in Mimulus inferred from population shotgun sequencing.</title>
        <authorList>
            <person name="Hellsten U."/>
            <person name="Wright K.M."/>
            <person name="Jenkins J."/>
            <person name="Shu S."/>
            <person name="Yuan Y."/>
            <person name="Wessler S.R."/>
            <person name="Schmutz J."/>
            <person name="Willis J.H."/>
            <person name="Rokhsar D.S."/>
        </authorList>
    </citation>
    <scope>NUCLEOTIDE SEQUENCE [LARGE SCALE GENOMIC DNA]</scope>
    <source>
        <strain evidence="22">cv. DUN x IM62</strain>
    </source>
</reference>
<dbReference type="GO" id="GO:0005524">
    <property type="term" value="F:ATP binding"/>
    <property type="evidence" value="ECO:0007669"/>
    <property type="project" value="UniProtKB-UniRule"/>
</dbReference>
<gene>
    <name evidence="21" type="ORF">MIMGU_mgv1a024546mg</name>
</gene>
<dbReference type="Proteomes" id="UP000030748">
    <property type="component" value="Unassembled WGS sequence"/>
</dbReference>
<keyword evidence="7 19" id="KW-0732">Signal</keyword>
<dbReference type="PROSITE" id="PS00108">
    <property type="entry name" value="PROTEIN_KINASE_ST"/>
    <property type="match status" value="1"/>
</dbReference>
<dbReference type="EC" id="2.7.11.1" evidence="2"/>
<evidence type="ECO:0000256" key="7">
    <source>
        <dbReference type="ARBA" id="ARBA00022729"/>
    </source>
</evidence>
<dbReference type="STRING" id="4155.A0A022RIJ4"/>
<evidence type="ECO:0000256" key="1">
    <source>
        <dbReference type="ARBA" id="ARBA00004479"/>
    </source>
</evidence>
<evidence type="ECO:0000256" key="5">
    <source>
        <dbReference type="ARBA" id="ARBA00022679"/>
    </source>
</evidence>
<keyword evidence="22" id="KW-1185">Reference proteome</keyword>
<evidence type="ECO:0000256" key="19">
    <source>
        <dbReference type="SAM" id="SignalP"/>
    </source>
</evidence>
<dbReference type="GO" id="GO:0030247">
    <property type="term" value="F:polysaccharide binding"/>
    <property type="evidence" value="ECO:0007669"/>
    <property type="project" value="InterPro"/>
</dbReference>
<evidence type="ECO:0000259" key="20">
    <source>
        <dbReference type="PROSITE" id="PS50011"/>
    </source>
</evidence>
<keyword evidence="5" id="KW-0808">Transferase</keyword>
<dbReference type="InterPro" id="IPR025287">
    <property type="entry name" value="WAK_GUB"/>
</dbReference>
<dbReference type="PANTHER" id="PTHR27009">
    <property type="entry name" value="RUST RESISTANCE KINASE LR10-RELATED"/>
    <property type="match status" value="1"/>
</dbReference>
<proteinExistence type="predicted"/>
<dbReference type="PROSITE" id="PS50011">
    <property type="entry name" value="PROTEIN_KINASE_DOM"/>
    <property type="match status" value="1"/>
</dbReference>
<feature type="domain" description="Protein kinase" evidence="20">
    <location>
        <begin position="238"/>
        <end position="524"/>
    </location>
</feature>
<evidence type="ECO:0000256" key="18">
    <source>
        <dbReference type="PROSITE-ProRule" id="PRU10141"/>
    </source>
</evidence>
<dbReference type="FunFam" id="3.30.200.20:FF:000059">
    <property type="entry name" value="S-receptor-like serine/threonine-protein kinase"/>
    <property type="match status" value="1"/>
</dbReference>
<feature type="signal peptide" evidence="19">
    <location>
        <begin position="1"/>
        <end position="19"/>
    </location>
</feature>
<accession>A0A022RIJ4</accession>
<evidence type="ECO:0000256" key="6">
    <source>
        <dbReference type="ARBA" id="ARBA00022692"/>
    </source>
</evidence>
<evidence type="ECO:0000256" key="4">
    <source>
        <dbReference type="ARBA" id="ARBA00022536"/>
    </source>
</evidence>
<keyword evidence="4" id="KW-0245">EGF-like domain</keyword>
<keyword evidence="15" id="KW-0325">Glycoprotein</keyword>
<keyword evidence="8 18" id="KW-0547">Nucleotide-binding</keyword>
<comment type="catalytic activity">
    <reaction evidence="17">
        <text>L-seryl-[protein] + ATP = O-phospho-L-seryl-[protein] + ADP + H(+)</text>
        <dbReference type="Rhea" id="RHEA:17989"/>
        <dbReference type="Rhea" id="RHEA-COMP:9863"/>
        <dbReference type="Rhea" id="RHEA-COMP:11604"/>
        <dbReference type="ChEBI" id="CHEBI:15378"/>
        <dbReference type="ChEBI" id="CHEBI:29999"/>
        <dbReference type="ChEBI" id="CHEBI:30616"/>
        <dbReference type="ChEBI" id="CHEBI:83421"/>
        <dbReference type="ChEBI" id="CHEBI:456216"/>
        <dbReference type="EC" id="2.7.11.1"/>
    </reaction>
</comment>
<protein>
    <recommendedName>
        <fullName evidence="2">non-specific serine/threonine protein kinase</fullName>
        <ecNumber evidence="2">2.7.11.1</ecNumber>
    </recommendedName>
</protein>
<keyword evidence="14" id="KW-0675">Receptor</keyword>
<keyword evidence="9" id="KW-0418">Kinase</keyword>
<evidence type="ECO:0000256" key="15">
    <source>
        <dbReference type="ARBA" id="ARBA00023180"/>
    </source>
</evidence>
<keyword evidence="13" id="KW-1015">Disulfide bond</keyword>